<evidence type="ECO:0000256" key="4">
    <source>
        <dbReference type="HAMAP-Rule" id="MF_01201"/>
    </source>
</evidence>
<dbReference type="Pfam" id="PF00842">
    <property type="entry name" value="Ala_racemase_C"/>
    <property type="match status" value="1"/>
</dbReference>
<dbReference type="PANTHER" id="PTHR30511:SF0">
    <property type="entry name" value="ALANINE RACEMASE, CATABOLIC-RELATED"/>
    <property type="match status" value="1"/>
</dbReference>
<feature type="modified residue" description="N6-(pyridoxal phosphate)lysine" evidence="4 5">
    <location>
        <position position="40"/>
    </location>
</feature>
<feature type="domain" description="Alanine racemase C-terminal" evidence="7">
    <location>
        <begin position="245"/>
        <end position="369"/>
    </location>
</feature>
<dbReference type="Gene3D" id="2.40.37.10">
    <property type="entry name" value="Lyase, Ornithine Decarboxylase, Chain A, domain 1"/>
    <property type="match status" value="1"/>
</dbReference>
<dbReference type="PRINTS" id="PR00992">
    <property type="entry name" value="ALARACEMASE"/>
</dbReference>
<dbReference type="GO" id="GO:0008784">
    <property type="term" value="F:alanine racemase activity"/>
    <property type="evidence" value="ECO:0007669"/>
    <property type="project" value="UniProtKB-UniRule"/>
</dbReference>
<dbReference type="InterPro" id="IPR011079">
    <property type="entry name" value="Ala_racemase_C"/>
</dbReference>
<dbReference type="EC" id="5.1.1.1" evidence="4"/>
<dbReference type="SUPFAM" id="SSF50621">
    <property type="entry name" value="Alanine racemase C-terminal domain-like"/>
    <property type="match status" value="1"/>
</dbReference>
<dbReference type="AlphaFoldDB" id="A0A371IP56"/>
<comment type="pathway">
    <text evidence="4">Amino-acid biosynthesis; D-alanine biosynthesis; D-alanine from L-alanine: step 1/1.</text>
</comment>
<reference evidence="8 9" key="1">
    <citation type="journal article" date="2016" name="Genome Announc.">
        <title>Draft Genome Sequence of Criibacterium bergeronii gen. nov., sp. nov., Strain CCRI-22567T, Isolated from a Vaginal Sample from a Woman with Bacterial Vaginosis.</title>
        <authorList>
            <person name="Maheux A.F."/>
            <person name="Berube E."/>
            <person name="Boudreau D.K."/>
            <person name="Raymond F."/>
            <person name="Corbeil J."/>
            <person name="Roy P.H."/>
            <person name="Boissinot M."/>
            <person name="Omar R.F."/>
        </authorList>
    </citation>
    <scope>NUCLEOTIDE SEQUENCE [LARGE SCALE GENOMIC DNA]</scope>
    <source>
        <strain evidence="8 9">CCRI-22567</strain>
    </source>
</reference>
<evidence type="ECO:0000313" key="9">
    <source>
        <dbReference type="Proteomes" id="UP000093352"/>
    </source>
</evidence>
<keyword evidence="9" id="KW-1185">Reference proteome</keyword>
<evidence type="ECO:0000256" key="3">
    <source>
        <dbReference type="ARBA" id="ARBA00023235"/>
    </source>
</evidence>
<keyword evidence="2 4" id="KW-0663">Pyridoxal phosphate</keyword>
<name>A0A371IP56_9FIRM</name>
<dbReference type="RefSeq" id="WP_068911651.1">
    <property type="nucleotide sequence ID" value="NZ_MBEW02000001.1"/>
</dbReference>
<keyword evidence="3 4" id="KW-0413">Isomerase</keyword>
<dbReference type="InterPro" id="IPR009006">
    <property type="entry name" value="Ala_racemase/Decarboxylase_C"/>
</dbReference>
<feature type="binding site" evidence="4 6">
    <location>
        <position position="316"/>
    </location>
    <ligand>
        <name>substrate</name>
    </ligand>
</feature>
<dbReference type="GO" id="GO:0005829">
    <property type="term" value="C:cytosol"/>
    <property type="evidence" value="ECO:0007669"/>
    <property type="project" value="TreeGrafter"/>
</dbReference>
<feature type="binding site" evidence="4 6">
    <location>
        <position position="137"/>
    </location>
    <ligand>
        <name>substrate</name>
    </ligand>
</feature>
<dbReference type="GO" id="GO:0030170">
    <property type="term" value="F:pyridoxal phosphate binding"/>
    <property type="evidence" value="ECO:0007669"/>
    <property type="project" value="UniProtKB-UniRule"/>
</dbReference>
<dbReference type="PANTHER" id="PTHR30511">
    <property type="entry name" value="ALANINE RACEMASE"/>
    <property type="match status" value="1"/>
</dbReference>
<sequence>MEYQSDRLIAQVNLKNILHNLNEYKRVINKPTLKYLAVVKANAYGHGAVEVAKYLSPYVDYFAVATPDEAFELRDSKLKQPVLMLGLPLDTDIAKCVEKDITFSVDSLELAKKINLQAENLNKTASIHIALDTGMTRIGFLYYENYIEEIKKISLLKNIEVTGVYTHFSDIENENTKYAEKQHQVFNKMCDNLQTSGVNLGIKHMANSIASLVDDYTYDMVRIGIALYGYNESDRKTKQVDLKPTLTLISHVIDIRLIKKGSDVGYSRIYTTQQDEYIATIPGGYADGLSRSISGKDFEVVFEDGTKGTIVGKICMDQCMVRVPKKIELGDKVYIFGYDKASTLKLAQLSSTIVYDTLCSITRVKRVYIK</sequence>
<dbReference type="EMBL" id="MBEW02000001">
    <property type="protein sequence ID" value="RDY22273.1"/>
    <property type="molecule type" value="Genomic_DNA"/>
</dbReference>
<proteinExistence type="inferred from homology"/>
<dbReference type="SUPFAM" id="SSF51419">
    <property type="entry name" value="PLP-binding barrel"/>
    <property type="match status" value="1"/>
</dbReference>
<dbReference type="HAMAP" id="MF_01201">
    <property type="entry name" value="Ala_racemase"/>
    <property type="match status" value="1"/>
</dbReference>
<dbReference type="Pfam" id="PF01168">
    <property type="entry name" value="Ala_racemase_N"/>
    <property type="match status" value="1"/>
</dbReference>
<dbReference type="InterPro" id="IPR020622">
    <property type="entry name" value="Ala_racemase_pyridoxalP-BS"/>
</dbReference>
<comment type="caution">
    <text evidence="8">The sequence shown here is derived from an EMBL/GenBank/DDBJ whole genome shotgun (WGS) entry which is preliminary data.</text>
</comment>
<dbReference type="InterPro" id="IPR029066">
    <property type="entry name" value="PLP-binding_barrel"/>
</dbReference>
<dbReference type="NCBIfam" id="TIGR00492">
    <property type="entry name" value="alr"/>
    <property type="match status" value="1"/>
</dbReference>
<dbReference type="Proteomes" id="UP000093352">
    <property type="component" value="Unassembled WGS sequence"/>
</dbReference>
<dbReference type="InterPro" id="IPR001608">
    <property type="entry name" value="Ala_racemase_N"/>
</dbReference>
<comment type="cofactor">
    <cofactor evidence="1 4 5">
        <name>pyridoxal 5'-phosphate</name>
        <dbReference type="ChEBI" id="CHEBI:597326"/>
    </cofactor>
</comment>
<dbReference type="CDD" id="cd00430">
    <property type="entry name" value="PLPDE_III_AR"/>
    <property type="match status" value="1"/>
</dbReference>
<feature type="active site" description="Proton acceptor; specific for D-alanine" evidence="4">
    <location>
        <position position="40"/>
    </location>
</feature>
<feature type="active site" description="Proton acceptor; specific for L-alanine" evidence="4">
    <location>
        <position position="266"/>
    </location>
</feature>
<dbReference type="GO" id="GO:0030632">
    <property type="term" value="P:D-alanine biosynthetic process"/>
    <property type="evidence" value="ECO:0007669"/>
    <property type="project" value="UniProtKB-UniRule"/>
</dbReference>
<dbReference type="UniPathway" id="UPA00042">
    <property type="reaction ID" value="UER00497"/>
</dbReference>
<gene>
    <name evidence="8" type="primary">alr</name>
    <name evidence="8" type="ORF">BBG48_000725</name>
</gene>
<evidence type="ECO:0000256" key="6">
    <source>
        <dbReference type="PIRSR" id="PIRSR600821-52"/>
    </source>
</evidence>
<dbReference type="FunFam" id="3.20.20.10:FF:000002">
    <property type="entry name" value="Alanine racemase"/>
    <property type="match status" value="1"/>
</dbReference>
<evidence type="ECO:0000256" key="5">
    <source>
        <dbReference type="PIRSR" id="PIRSR600821-50"/>
    </source>
</evidence>
<dbReference type="STRING" id="1871336.BBG48_01015"/>
<evidence type="ECO:0000259" key="7">
    <source>
        <dbReference type="SMART" id="SM01005"/>
    </source>
</evidence>
<comment type="similarity">
    <text evidence="4">Belongs to the alanine racemase family.</text>
</comment>
<evidence type="ECO:0000256" key="2">
    <source>
        <dbReference type="ARBA" id="ARBA00022898"/>
    </source>
</evidence>
<dbReference type="PROSITE" id="PS00395">
    <property type="entry name" value="ALANINE_RACEMASE"/>
    <property type="match status" value="1"/>
</dbReference>
<comment type="catalytic activity">
    <reaction evidence="4">
        <text>L-alanine = D-alanine</text>
        <dbReference type="Rhea" id="RHEA:20249"/>
        <dbReference type="ChEBI" id="CHEBI:57416"/>
        <dbReference type="ChEBI" id="CHEBI:57972"/>
        <dbReference type="EC" id="5.1.1.1"/>
    </reaction>
</comment>
<dbReference type="InterPro" id="IPR000821">
    <property type="entry name" value="Ala_racemase"/>
</dbReference>
<dbReference type="SMART" id="SM01005">
    <property type="entry name" value="Ala_racemase_C"/>
    <property type="match status" value="1"/>
</dbReference>
<organism evidence="8 9">
    <name type="scientific">Criibacterium bergeronii</name>
    <dbReference type="NCBI Taxonomy" id="1871336"/>
    <lineage>
        <taxon>Bacteria</taxon>
        <taxon>Bacillati</taxon>
        <taxon>Bacillota</taxon>
        <taxon>Clostridia</taxon>
        <taxon>Peptostreptococcales</taxon>
        <taxon>Filifactoraceae</taxon>
        <taxon>Criibacterium</taxon>
    </lineage>
</organism>
<evidence type="ECO:0000256" key="1">
    <source>
        <dbReference type="ARBA" id="ARBA00001933"/>
    </source>
</evidence>
<accession>A0A371IP56</accession>
<dbReference type="Gene3D" id="3.20.20.10">
    <property type="entry name" value="Alanine racemase"/>
    <property type="match status" value="1"/>
</dbReference>
<protein>
    <recommendedName>
        <fullName evidence="4">Alanine racemase</fullName>
        <ecNumber evidence="4">5.1.1.1</ecNumber>
    </recommendedName>
</protein>
<evidence type="ECO:0000313" key="8">
    <source>
        <dbReference type="EMBL" id="RDY22273.1"/>
    </source>
</evidence>
<comment type="function">
    <text evidence="4">Catalyzes the interconversion of L-alanine and D-alanine. May also act on other amino acids.</text>
</comment>